<dbReference type="EMBL" id="JPKZ01002898">
    <property type="protein sequence ID" value="KHN74527.1"/>
    <property type="molecule type" value="Genomic_DNA"/>
</dbReference>
<keyword evidence="3" id="KW-1185">Reference proteome</keyword>
<evidence type="ECO:0000256" key="1">
    <source>
        <dbReference type="SAM" id="MobiDB-lite"/>
    </source>
</evidence>
<dbReference type="AlphaFoldDB" id="A0A0B2UZK5"/>
<feature type="region of interest" description="Disordered" evidence="1">
    <location>
        <begin position="39"/>
        <end position="63"/>
    </location>
</feature>
<organism evidence="2 3">
    <name type="scientific">Toxocara canis</name>
    <name type="common">Canine roundworm</name>
    <dbReference type="NCBI Taxonomy" id="6265"/>
    <lineage>
        <taxon>Eukaryota</taxon>
        <taxon>Metazoa</taxon>
        <taxon>Ecdysozoa</taxon>
        <taxon>Nematoda</taxon>
        <taxon>Chromadorea</taxon>
        <taxon>Rhabditida</taxon>
        <taxon>Spirurina</taxon>
        <taxon>Ascaridomorpha</taxon>
        <taxon>Ascaridoidea</taxon>
        <taxon>Toxocaridae</taxon>
        <taxon>Toxocara</taxon>
    </lineage>
</organism>
<gene>
    <name evidence="2" type="ORF">Tcan_16104</name>
</gene>
<proteinExistence type="predicted"/>
<protein>
    <submittedName>
        <fullName evidence="2">Uncharacterized protein</fullName>
    </submittedName>
</protein>
<name>A0A0B2UZK5_TOXCA</name>
<comment type="caution">
    <text evidence="2">The sequence shown here is derived from an EMBL/GenBank/DDBJ whole genome shotgun (WGS) entry which is preliminary data.</text>
</comment>
<sequence>MAPIPRQVEGMSAMLAQNYEEKIEVYLLRMASRLQTASESVSAAYPTQKKISDGLPCGRSNKL</sequence>
<evidence type="ECO:0000313" key="3">
    <source>
        <dbReference type="Proteomes" id="UP000031036"/>
    </source>
</evidence>
<reference evidence="2 3" key="1">
    <citation type="submission" date="2014-11" db="EMBL/GenBank/DDBJ databases">
        <title>Genetic blueprint of the zoonotic pathogen Toxocara canis.</title>
        <authorList>
            <person name="Zhu X.-Q."/>
            <person name="Korhonen P.K."/>
            <person name="Cai H."/>
            <person name="Young N.D."/>
            <person name="Nejsum P."/>
            <person name="von Samson-Himmelstjerna G."/>
            <person name="Boag P.R."/>
            <person name="Tan P."/>
            <person name="Li Q."/>
            <person name="Min J."/>
            <person name="Yang Y."/>
            <person name="Wang X."/>
            <person name="Fang X."/>
            <person name="Hall R.S."/>
            <person name="Hofmann A."/>
            <person name="Sternberg P.W."/>
            <person name="Jex A.R."/>
            <person name="Gasser R.B."/>
        </authorList>
    </citation>
    <scope>NUCLEOTIDE SEQUENCE [LARGE SCALE GENOMIC DNA]</scope>
    <source>
        <strain evidence="2">PN_DK_2014</strain>
    </source>
</reference>
<accession>A0A0B2UZK5</accession>
<evidence type="ECO:0000313" key="2">
    <source>
        <dbReference type="EMBL" id="KHN74527.1"/>
    </source>
</evidence>
<dbReference type="Proteomes" id="UP000031036">
    <property type="component" value="Unassembled WGS sequence"/>
</dbReference>